<dbReference type="InterPro" id="IPR036209">
    <property type="entry name" value="YwmB-like_sf"/>
</dbReference>
<dbReference type="Gene3D" id="3.30.2030.10">
    <property type="entry name" value="YwmB-like"/>
    <property type="match status" value="1"/>
</dbReference>
<comment type="caution">
    <text evidence="1">The sequence shown here is derived from an EMBL/GenBank/DDBJ whole genome shotgun (WGS) entry which is preliminary data.</text>
</comment>
<organism evidence="1 2">
    <name type="scientific">Gracilibacillus xinjiangensis</name>
    <dbReference type="NCBI Taxonomy" id="1193282"/>
    <lineage>
        <taxon>Bacteria</taxon>
        <taxon>Bacillati</taxon>
        <taxon>Bacillota</taxon>
        <taxon>Bacilli</taxon>
        <taxon>Bacillales</taxon>
        <taxon>Bacillaceae</taxon>
        <taxon>Gracilibacillus</taxon>
    </lineage>
</organism>
<proteinExistence type="predicted"/>
<keyword evidence="2" id="KW-1185">Reference proteome</keyword>
<evidence type="ECO:0000313" key="1">
    <source>
        <dbReference type="EMBL" id="MFC4402877.1"/>
    </source>
</evidence>
<name>A0ABV8WTG4_9BACI</name>
<dbReference type="Pfam" id="PF08680">
    <property type="entry name" value="DUF1779"/>
    <property type="match status" value="1"/>
</dbReference>
<protein>
    <submittedName>
        <fullName evidence="1">YwmB family TATA-box binding protein</fullName>
    </submittedName>
</protein>
<dbReference type="Proteomes" id="UP001595882">
    <property type="component" value="Unassembled WGS sequence"/>
</dbReference>
<dbReference type="RefSeq" id="WP_390250881.1">
    <property type="nucleotide sequence ID" value="NZ_JBHSDT010000004.1"/>
</dbReference>
<reference evidence="2" key="1">
    <citation type="journal article" date="2019" name="Int. J. Syst. Evol. Microbiol.">
        <title>The Global Catalogue of Microorganisms (GCM) 10K type strain sequencing project: providing services to taxonomists for standard genome sequencing and annotation.</title>
        <authorList>
            <consortium name="The Broad Institute Genomics Platform"/>
            <consortium name="The Broad Institute Genome Sequencing Center for Infectious Disease"/>
            <person name="Wu L."/>
            <person name="Ma J."/>
        </authorList>
    </citation>
    <scope>NUCLEOTIDE SEQUENCE [LARGE SCALE GENOMIC DNA]</scope>
    <source>
        <strain evidence="2">CCUG 37865</strain>
    </source>
</reference>
<dbReference type="EMBL" id="JBHSDT010000004">
    <property type="protein sequence ID" value="MFC4402877.1"/>
    <property type="molecule type" value="Genomic_DNA"/>
</dbReference>
<gene>
    <name evidence="1" type="ORF">ACFOY7_07295</name>
</gene>
<sequence length="232" mass="26370">MKYYFIAIILFSAIFIWNNKNISGQGDTLTELEDMIETSEANGFGLESWSHIIREKREIPDINSFITNVEGYSFKEIKNESAKKFVADGQNNDGVNESILIVETGIQQYQIIYEIASSAWSEEVRNDYNSKISQITDGLFTSNAQNFTCVEAITDDIIDIVCLINKITEKLQISTYTQLKDSNFTTWTGHTPKWDQEIEIDNHSINAQIAVKNAEDNRTTLIIGTPILVTEY</sequence>
<dbReference type="Gene3D" id="3.30.360.40">
    <property type="entry name" value="YwmB-like"/>
    <property type="match status" value="1"/>
</dbReference>
<dbReference type="InterPro" id="IPR014794">
    <property type="entry name" value="DUF1779"/>
</dbReference>
<accession>A0ABV8WTG4</accession>
<dbReference type="SUPFAM" id="SSF143842">
    <property type="entry name" value="YwmB-like"/>
    <property type="match status" value="1"/>
</dbReference>
<evidence type="ECO:0000313" key="2">
    <source>
        <dbReference type="Proteomes" id="UP001595882"/>
    </source>
</evidence>